<dbReference type="AlphaFoldDB" id="A0A1G4PLL4"/>
<dbReference type="STRING" id="624147.SAMN04487970_100357"/>
<dbReference type="InterPro" id="IPR029058">
    <property type="entry name" value="AB_hydrolase_fold"/>
</dbReference>
<feature type="domain" description="AB hydrolase-1" evidence="2">
    <location>
        <begin position="61"/>
        <end position="313"/>
    </location>
</feature>
<evidence type="ECO:0000259" key="2">
    <source>
        <dbReference type="Pfam" id="PF00561"/>
    </source>
</evidence>
<dbReference type="NCBIfam" id="NF005757">
    <property type="entry name" value="PRK07581.1"/>
    <property type="match status" value="1"/>
</dbReference>
<dbReference type="Gene3D" id="3.40.50.1820">
    <property type="entry name" value="alpha/beta hydrolase"/>
    <property type="match status" value="1"/>
</dbReference>
<name>A0A1G4PLL4_9BACL</name>
<feature type="active site" evidence="1">
    <location>
        <position position="312"/>
    </location>
</feature>
<dbReference type="Pfam" id="PF00561">
    <property type="entry name" value="Abhydrolase_1"/>
    <property type="match status" value="1"/>
</dbReference>
<dbReference type="PANTHER" id="PTHR32268:SF15">
    <property type="entry name" value="HOMOSERINE ACETYLTRANSFERASE FAMILY PROTEIN (AFU_ORTHOLOGUE AFUA_1G15350)"/>
    <property type="match status" value="1"/>
</dbReference>
<dbReference type="RefSeq" id="WP_090666717.1">
    <property type="nucleotide sequence ID" value="NZ_FMTT01000003.1"/>
</dbReference>
<evidence type="ECO:0000313" key="4">
    <source>
        <dbReference type="Proteomes" id="UP000198601"/>
    </source>
</evidence>
<keyword evidence="4" id="KW-1185">Reference proteome</keyword>
<feature type="active site" evidence="1">
    <location>
        <position position="283"/>
    </location>
</feature>
<dbReference type="OrthoDB" id="9800754at2"/>
<dbReference type="InterPro" id="IPR008220">
    <property type="entry name" value="HAT_MetX-like"/>
</dbReference>
<evidence type="ECO:0000313" key="3">
    <source>
        <dbReference type="EMBL" id="SCW33150.1"/>
    </source>
</evidence>
<protein>
    <submittedName>
        <fullName evidence="3">Homoserine O-acetyltransferase</fullName>
    </submittedName>
</protein>
<organism evidence="3 4">
    <name type="scientific">Paenibacillus tianmuensis</name>
    <dbReference type="NCBI Taxonomy" id="624147"/>
    <lineage>
        <taxon>Bacteria</taxon>
        <taxon>Bacillati</taxon>
        <taxon>Bacillota</taxon>
        <taxon>Bacilli</taxon>
        <taxon>Bacillales</taxon>
        <taxon>Paenibacillaceae</taxon>
        <taxon>Paenibacillus</taxon>
    </lineage>
</organism>
<dbReference type="EMBL" id="FMTT01000003">
    <property type="protein sequence ID" value="SCW33150.1"/>
    <property type="molecule type" value="Genomic_DNA"/>
</dbReference>
<dbReference type="PIRSF" id="PIRSF000443">
    <property type="entry name" value="Homoser_Ac_trans"/>
    <property type="match status" value="1"/>
</dbReference>
<proteinExistence type="predicted"/>
<evidence type="ECO:0000256" key="1">
    <source>
        <dbReference type="PIRSR" id="PIRSR000443-1"/>
    </source>
</evidence>
<dbReference type="InterPro" id="IPR000073">
    <property type="entry name" value="AB_hydrolase_1"/>
</dbReference>
<sequence length="339" mass="37865">MKDYEIYSLGDVVLQSGQTLPQAFLAYKTYGTLNAAKSNAVVYPTWFAGLHTDNEWLIGPGKALDPDNYFIIVPNMLGNGLSSSPSNTPAPLDRANFPLITIYDNVRLQHRLVTEKFGITKIALVIGWSLGALQTFQWGASYPEMVERIVPFGGTAKTRPHAQVVFESLIAALQADSNWKEGFYTRQPVAGLAAMGRSYAPWGFSQAYYLEQLYQPEGYSTLKSYLEDYWDQVFLSFDANDLIAMLRTGIHGDISANLEDNGNFEQALNRITAHALVMPGSTDLFFPSEDNAYEVKHMPNAIFRPIESKWGHCFGIGQNEQDSLVIDNHLKQFLQLGQN</sequence>
<keyword evidence="3" id="KW-0808">Transferase</keyword>
<dbReference type="SUPFAM" id="SSF53474">
    <property type="entry name" value="alpha/beta-Hydrolases"/>
    <property type="match status" value="1"/>
</dbReference>
<feature type="active site" description="Nucleophile" evidence="1">
    <location>
        <position position="129"/>
    </location>
</feature>
<dbReference type="PANTHER" id="PTHR32268">
    <property type="entry name" value="HOMOSERINE O-ACETYLTRANSFERASE"/>
    <property type="match status" value="1"/>
</dbReference>
<accession>A0A1G4PLL4</accession>
<gene>
    <name evidence="3" type="ORF">SAMN04487970_100357</name>
</gene>
<reference evidence="4" key="1">
    <citation type="submission" date="2016-10" db="EMBL/GenBank/DDBJ databases">
        <authorList>
            <person name="Varghese N."/>
            <person name="Submissions S."/>
        </authorList>
    </citation>
    <scope>NUCLEOTIDE SEQUENCE [LARGE SCALE GENOMIC DNA]</scope>
    <source>
        <strain evidence="4">CGMCC 1.8946</strain>
    </source>
</reference>
<dbReference type="Proteomes" id="UP000198601">
    <property type="component" value="Unassembled WGS sequence"/>
</dbReference>
<dbReference type="GO" id="GO:0016747">
    <property type="term" value="F:acyltransferase activity, transferring groups other than amino-acyl groups"/>
    <property type="evidence" value="ECO:0007669"/>
    <property type="project" value="InterPro"/>
</dbReference>